<comment type="caution">
    <text evidence="2">The sequence shown here is derived from an EMBL/GenBank/DDBJ whole genome shotgun (WGS) entry which is preliminary data.</text>
</comment>
<dbReference type="EMBL" id="JBBBDM010000003">
    <property type="protein sequence ID" value="MEI5687311.1"/>
    <property type="molecule type" value="Genomic_DNA"/>
</dbReference>
<accession>A0ABU8H2U0</accession>
<evidence type="ECO:0000256" key="1">
    <source>
        <dbReference type="SAM" id="SignalP"/>
    </source>
</evidence>
<dbReference type="SUPFAM" id="SSF56935">
    <property type="entry name" value="Porins"/>
    <property type="match status" value="1"/>
</dbReference>
<sequence>MIRTLGMATALAALVAGGQAGAQVQRGRVVATPYVEVGQILDADLNSGDVLTYSSLAAGIDAAASTARVKGQISYRYERRISWDDRVGDDDIHTGLARVSAKVARGLSFEAGGIATRARSDIRGAAPGVIVGNGDNISQVYAVFGGPSYVTRAGPVSLAASYQAGYTKVDTPSYVALPAGQSRLDYYDDSFGQVAAIGASVRPGQIAPVGLSASAGWEREDAGQLDGRYQSWRVRGDVLAPVSPYVALTGGVGYERVETSNRAALVDATGAAVVDGNGRYVTDSAAPRQIAYRTDGVYYDAGVVWRPNRRLSAEAHVGKRYGSLSVTGLATYQASERVAVAADVYDTVTTFGRQLRTGLANLPTSFLSARDAFTQQYNGCVFATSGSTPGGCLNDVFQSIATASYRARGVDGVVSITRGRSAYGGGIGYANRKLFDRDDVPGVTLYGVEDQSAYAQLFYNRTLTALSTLAANLFVNYYESGIARTPGIWSYGATGSYGRSFGRVTTTASAGIYAFDTGDVDTVWSAQALIAARYSF</sequence>
<gene>
    <name evidence="2" type="ORF">V8201_09510</name>
</gene>
<name>A0ABU8H2U0_9SPHN</name>
<evidence type="ECO:0000313" key="2">
    <source>
        <dbReference type="EMBL" id="MEI5687311.1"/>
    </source>
</evidence>
<keyword evidence="3" id="KW-1185">Reference proteome</keyword>
<evidence type="ECO:0008006" key="4">
    <source>
        <dbReference type="Google" id="ProtNLM"/>
    </source>
</evidence>
<keyword evidence="1" id="KW-0732">Signal</keyword>
<evidence type="ECO:0000313" key="3">
    <source>
        <dbReference type="Proteomes" id="UP001367771"/>
    </source>
</evidence>
<dbReference type="Proteomes" id="UP001367771">
    <property type="component" value="Unassembled WGS sequence"/>
</dbReference>
<feature type="signal peptide" evidence="1">
    <location>
        <begin position="1"/>
        <end position="22"/>
    </location>
</feature>
<dbReference type="RefSeq" id="WP_336545132.1">
    <property type="nucleotide sequence ID" value="NZ_JBBBDM010000003.1"/>
</dbReference>
<organism evidence="2 3">
    <name type="scientific">Sphingomonas kyungheensis</name>
    <dbReference type="NCBI Taxonomy" id="1069987"/>
    <lineage>
        <taxon>Bacteria</taxon>
        <taxon>Pseudomonadati</taxon>
        <taxon>Pseudomonadota</taxon>
        <taxon>Alphaproteobacteria</taxon>
        <taxon>Sphingomonadales</taxon>
        <taxon>Sphingomonadaceae</taxon>
        <taxon>Sphingomonas</taxon>
    </lineage>
</organism>
<protein>
    <recommendedName>
        <fullName evidence="4">Preprotein translocase subunit YajC</fullName>
    </recommendedName>
</protein>
<proteinExistence type="predicted"/>
<feature type="chain" id="PRO_5045452375" description="Preprotein translocase subunit YajC" evidence="1">
    <location>
        <begin position="23"/>
        <end position="536"/>
    </location>
</feature>
<reference evidence="2 3" key="1">
    <citation type="journal article" date="2013" name="Int. J. Syst. Evol. Microbiol.">
        <title>Sphingomonas kyungheensis sp. nov., a bacterium with ginsenoside-converting activity isolated from soil of a ginseng field.</title>
        <authorList>
            <person name="Son H.M."/>
            <person name="Yang J.E."/>
            <person name="Park Y."/>
            <person name="Han C.K."/>
            <person name="Kim S.G."/>
            <person name="Kook M."/>
            <person name="Yi T.H."/>
        </authorList>
    </citation>
    <scope>NUCLEOTIDE SEQUENCE [LARGE SCALE GENOMIC DNA]</scope>
    <source>
        <strain evidence="2 3">LMG 26582</strain>
    </source>
</reference>